<comment type="subcellular location">
    <subcellularLocation>
        <location evidence="1">Membrane</location>
        <topology evidence="1">Multi-pass membrane protein</topology>
    </subcellularLocation>
</comment>
<dbReference type="Proteomes" id="UP001054252">
    <property type="component" value="Unassembled WGS sequence"/>
</dbReference>
<dbReference type="PANTHER" id="PTHR32191">
    <property type="entry name" value="TETRASPANIN-8-RELATED"/>
    <property type="match status" value="1"/>
</dbReference>
<keyword evidence="4 6" id="KW-1133">Transmembrane helix</keyword>
<dbReference type="AlphaFoldDB" id="A0AAV5KCF7"/>
<dbReference type="GO" id="GO:0016020">
    <property type="term" value="C:membrane"/>
    <property type="evidence" value="ECO:0007669"/>
    <property type="project" value="UniProtKB-SubCell"/>
</dbReference>
<evidence type="ECO:0000313" key="8">
    <source>
        <dbReference type="Proteomes" id="UP001054252"/>
    </source>
</evidence>
<feature type="transmembrane region" description="Helical" evidence="6">
    <location>
        <begin position="113"/>
        <end position="137"/>
    </location>
</feature>
<keyword evidence="8" id="KW-1185">Reference proteome</keyword>
<evidence type="ECO:0000256" key="1">
    <source>
        <dbReference type="ARBA" id="ARBA00004141"/>
    </source>
</evidence>
<comment type="similarity">
    <text evidence="2">Belongs to the tetraspanin (TM4SF) family.</text>
</comment>
<dbReference type="GO" id="GO:0009734">
    <property type="term" value="P:auxin-activated signaling pathway"/>
    <property type="evidence" value="ECO:0007669"/>
    <property type="project" value="InterPro"/>
</dbReference>
<evidence type="ECO:0000256" key="6">
    <source>
        <dbReference type="SAM" id="Phobius"/>
    </source>
</evidence>
<feature type="transmembrane region" description="Helical" evidence="6">
    <location>
        <begin position="82"/>
        <end position="107"/>
    </location>
</feature>
<gene>
    <name evidence="7" type="ORF">SLEP1_g32179</name>
</gene>
<feature type="transmembrane region" description="Helical" evidence="6">
    <location>
        <begin position="267"/>
        <end position="291"/>
    </location>
</feature>
<protein>
    <recommendedName>
        <fullName evidence="9">Tetraspanin-15</fullName>
    </recommendedName>
</protein>
<feature type="transmembrane region" description="Helical" evidence="6">
    <location>
        <begin position="46"/>
        <end position="70"/>
    </location>
</feature>
<organism evidence="7 8">
    <name type="scientific">Rubroshorea leprosula</name>
    <dbReference type="NCBI Taxonomy" id="152421"/>
    <lineage>
        <taxon>Eukaryota</taxon>
        <taxon>Viridiplantae</taxon>
        <taxon>Streptophyta</taxon>
        <taxon>Embryophyta</taxon>
        <taxon>Tracheophyta</taxon>
        <taxon>Spermatophyta</taxon>
        <taxon>Magnoliopsida</taxon>
        <taxon>eudicotyledons</taxon>
        <taxon>Gunneridae</taxon>
        <taxon>Pentapetalae</taxon>
        <taxon>rosids</taxon>
        <taxon>malvids</taxon>
        <taxon>Malvales</taxon>
        <taxon>Dipterocarpaceae</taxon>
        <taxon>Rubroshorea</taxon>
    </lineage>
</organism>
<evidence type="ECO:0000256" key="3">
    <source>
        <dbReference type="ARBA" id="ARBA00022692"/>
    </source>
</evidence>
<evidence type="ECO:0000256" key="4">
    <source>
        <dbReference type="ARBA" id="ARBA00022989"/>
    </source>
</evidence>
<evidence type="ECO:0000256" key="2">
    <source>
        <dbReference type="ARBA" id="ARBA00006840"/>
    </source>
</evidence>
<dbReference type="Pfam" id="PF00335">
    <property type="entry name" value="Tetraspanin"/>
    <property type="match status" value="1"/>
</dbReference>
<dbReference type="InterPro" id="IPR044991">
    <property type="entry name" value="TET_plant"/>
</dbReference>
<keyword evidence="3 6" id="KW-0812">Transmembrane</keyword>
<reference evidence="7 8" key="1">
    <citation type="journal article" date="2021" name="Commun. Biol.">
        <title>The genome of Shorea leprosula (Dipterocarpaceae) highlights the ecological relevance of drought in aseasonal tropical rainforests.</title>
        <authorList>
            <person name="Ng K.K.S."/>
            <person name="Kobayashi M.J."/>
            <person name="Fawcett J.A."/>
            <person name="Hatakeyama M."/>
            <person name="Paape T."/>
            <person name="Ng C.H."/>
            <person name="Ang C.C."/>
            <person name="Tnah L.H."/>
            <person name="Lee C.T."/>
            <person name="Nishiyama T."/>
            <person name="Sese J."/>
            <person name="O'Brien M.J."/>
            <person name="Copetti D."/>
            <person name="Mohd Noor M.I."/>
            <person name="Ong R.C."/>
            <person name="Putra M."/>
            <person name="Sireger I.Z."/>
            <person name="Indrioko S."/>
            <person name="Kosugi Y."/>
            <person name="Izuno A."/>
            <person name="Isagi Y."/>
            <person name="Lee S.L."/>
            <person name="Shimizu K.K."/>
        </authorList>
    </citation>
    <scope>NUCLEOTIDE SEQUENCE [LARGE SCALE GENOMIC DNA]</scope>
    <source>
        <strain evidence="7">214</strain>
    </source>
</reference>
<evidence type="ECO:0000256" key="5">
    <source>
        <dbReference type="ARBA" id="ARBA00023136"/>
    </source>
</evidence>
<name>A0AAV5KCF7_9ROSI</name>
<dbReference type="EMBL" id="BPVZ01000059">
    <property type="protein sequence ID" value="GKV22297.1"/>
    <property type="molecule type" value="Genomic_DNA"/>
</dbReference>
<accession>A0AAV5KCF7</accession>
<evidence type="ECO:0000313" key="7">
    <source>
        <dbReference type="EMBL" id="GKV22297.1"/>
    </source>
</evidence>
<dbReference type="InterPro" id="IPR018499">
    <property type="entry name" value="Tetraspanin/Peripherin"/>
</dbReference>
<evidence type="ECO:0008006" key="9">
    <source>
        <dbReference type="Google" id="ProtNLM"/>
    </source>
</evidence>
<sequence>MTDNANQVEGAGGGAGAAVVAEEKVAKEASIPENMKKGKLLGMKHISGLLSIFTFVLSLPILASVMWLLYMRDYDCEVLLRLPRLQIGIGIALIFVFLVSNATLILIRTRLPMVGVMLVMVPLLLMLTMGLAFVGAFKMESRRMPASPMWLKAKVQNNNKWNDIKSCIYDSETCEEMAITSMQLSPYAFSMRKLTPIESGCCQPPPFCGMEALNTTFWVEKDHARSRNHPFDTDCDTWSNNRNILCYDCQSCREGFLSTIQSKWRKLGLFMVIMAVLLIVSHLSVFLATMWEKLES</sequence>
<keyword evidence="5 6" id="KW-0472">Membrane</keyword>
<comment type="caution">
    <text evidence="7">The sequence shown here is derived from an EMBL/GenBank/DDBJ whole genome shotgun (WGS) entry which is preliminary data.</text>
</comment>
<proteinExistence type="inferred from homology"/>